<feature type="region of interest" description="Disordered" evidence="2">
    <location>
        <begin position="246"/>
        <end position="318"/>
    </location>
</feature>
<sequence length="318" mass="37901">MKSKGDQSKGNIKQQPEKQGNTYKEIQCHYHPNEKLKYFCKKPDCLQPLCKICLDIHIEEHQEQNDTKDVISYQKCLSEVSKKMSDNLEYFSDKIGQLHNYIDRIINFQCPQNWMNLIQSSENQIIDLIKSYFSNLKSYLFSTTPEINKLYSAQDRLIICSTRLDQLKSELENLKNENSVTQIILYYQGDVEKLNNKYLQYLEQTFDELKQIDFSTLNAPKILINHNKLNNLLELLNEYINYEQQQEVQEEQEEEEQVEQDQQDEEPQIDQSDQREQTIQNDQSEREEEQPIDIIIAQEELQDENEYPQISNEEDLEY</sequence>
<feature type="coiled-coil region" evidence="1">
    <location>
        <begin position="157"/>
        <end position="184"/>
    </location>
</feature>
<dbReference type="Proteomes" id="UP000688137">
    <property type="component" value="Unassembled WGS sequence"/>
</dbReference>
<evidence type="ECO:0000313" key="4">
    <source>
        <dbReference type="Proteomes" id="UP000688137"/>
    </source>
</evidence>
<dbReference type="AlphaFoldDB" id="A0A8S1MCH0"/>
<evidence type="ECO:0000313" key="3">
    <source>
        <dbReference type="EMBL" id="CAD8075385.1"/>
    </source>
</evidence>
<organism evidence="3 4">
    <name type="scientific">Paramecium primaurelia</name>
    <dbReference type="NCBI Taxonomy" id="5886"/>
    <lineage>
        <taxon>Eukaryota</taxon>
        <taxon>Sar</taxon>
        <taxon>Alveolata</taxon>
        <taxon>Ciliophora</taxon>
        <taxon>Intramacronucleata</taxon>
        <taxon>Oligohymenophorea</taxon>
        <taxon>Peniculida</taxon>
        <taxon>Parameciidae</taxon>
        <taxon>Paramecium</taxon>
    </lineage>
</organism>
<dbReference type="CDD" id="cd19756">
    <property type="entry name" value="Bbox2"/>
    <property type="match status" value="1"/>
</dbReference>
<name>A0A8S1MCH0_PARPR</name>
<protein>
    <recommendedName>
        <fullName evidence="5">B box-type domain-containing protein</fullName>
    </recommendedName>
</protein>
<keyword evidence="4" id="KW-1185">Reference proteome</keyword>
<evidence type="ECO:0008006" key="5">
    <source>
        <dbReference type="Google" id="ProtNLM"/>
    </source>
</evidence>
<dbReference type="EMBL" id="CAJJDM010000054">
    <property type="protein sequence ID" value="CAD8075385.1"/>
    <property type="molecule type" value="Genomic_DNA"/>
</dbReference>
<evidence type="ECO:0000256" key="1">
    <source>
        <dbReference type="SAM" id="Coils"/>
    </source>
</evidence>
<feature type="compositionally biased region" description="Acidic residues" evidence="2">
    <location>
        <begin position="300"/>
        <end position="318"/>
    </location>
</feature>
<keyword evidence="1" id="KW-0175">Coiled coil</keyword>
<comment type="caution">
    <text evidence="3">The sequence shown here is derived from an EMBL/GenBank/DDBJ whole genome shotgun (WGS) entry which is preliminary data.</text>
</comment>
<gene>
    <name evidence="3" type="ORF">PPRIM_AZ9-3.1.T0540179</name>
</gene>
<evidence type="ECO:0000256" key="2">
    <source>
        <dbReference type="SAM" id="MobiDB-lite"/>
    </source>
</evidence>
<feature type="compositionally biased region" description="Acidic residues" evidence="2">
    <location>
        <begin position="248"/>
        <end position="268"/>
    </location>
</feature>
<accession>A0A8S1MCH0</accession>
<proteinExistence type="predicted"/>
<dbReference type="OMA" id="CLDIHIE"/>
<reference evidence="3" key="1">
    <citation type="submission" date="2021-01" db="EMBL/GenBank/DDBJ databases">
        <authorList>
            <consortium name="Genoscope - CEA"/>
            <person name="William W."/>
        </authorList>
    </citation>
    <scope>NUCLEOTIDE SEQUENCE</scope>
</reference>